<dbReference type="Pfam" id="PF26472">
    <property type="entry name" value="DUF8147"/>
    <property type="match status" value="1"/>
</dbReference>
<dbReference type="EMBL" id="JAOPKD010000012">
    <property type="protein sequence ID" value="MCU4727636.1"/>
    <property type="molecule type" value="Genomic_DNA"/>
</dbReference>
<feature type="transmembrane region" description="Helical" evidence="1">
    <location>
        <begin position="7"/>
        <end position="28"/>
    </location>
</feature>
<comment type="caution">
    <text evidence="4">The sequence shown here is derived from an EMBL/GenBank/DDBJ whole genome shotgun (WGS) entry which is preliminary data.</text>
</comment>
<keyword evidence="1" id="KW-1133">Transmembrane helix</keyword>
<dbReference type="AlphaFoldDB" id="A0AAE3LFF0"/>
<dbReference type="RefSeq" id="WP_315909430.1">
    <property type="nucleotide sequence ID" value="NZ_JAOPKC010000013.1"/>
</dbReference>
<gene>
    <name evidence="4" type="ORF">OB914_11730</name>
    <name evidence="3" type="ORF">OB916_11460</name>
</gene>
<keyword evidence="5" id="KW-1185">Reference proteome</keyword>
<keyword evidence="1" id="KW-0472">Membrane</keyword>
<evidence type="ECO:0000313" key="5">
    <source>
        <dbReference type="Proteomes" id="UP001208186"/>
    </source>
</evidence>
<evidence type="ECO:0000313" key="3">
    <source>
        <dbReference type="EMBL" id="MCU4718678.1"/>
    </source>
</evidence>
<feature type="transmembrane region" description="Helical" evidence="1">
    <location>
        <begin position="97"/>
        <end position="115"/>
    </location>
</feature>
<keyword evidence="1" id="KW-0812">Transmembrane</keyword>
<dbReference type="InterPro" id="IPR058460">
    <property type="entry name" value="DUF8147"/>
</dbReference>
<reference evidence="4" key="1">
    <citation type="submission" date="2023-02" db="EMBL/GenBank/DDBJ databases">
        <title>Enrichment on poylsaccharides allowed isolation of novel metabolic and taxonomic groups of Haloarchaea.</title>
        <authorList>
            <person name="Sorokin D.Y."/>
            <person name="Elcheninov A.G."/>
            <person name="Khizhniak T.V."/>
            <person name="Kolganova T.V."/>
            <person name="Kublanov I.V."/>
        </authorList>
    </citation>
    <scope>NUCLEOTIDE SEQUENCE</scope>
    <source>
        <strain evidence="3 5">HArc-curdl5-1</strain>
        <strain evidence="4">HArc-curdl7</strain>
    </source>
</reference>
<dbReference type="Proteomes" id="UP001209746">
    <property type="component" value="Unassembled WGS sequence"/>
</dbReference>
<name>A0AAE3LFF0_9EURY</name>
<accession>A0AAE3LFF0</accession>
<feature type="transmembrane region" description="Helical" evidence="1">
    <location>
        <begin position="34"/>
        <end position="53"/>
    </location>
</feature>
<dbReference type="EMBL" id="JAOPKC010000013">
    <property type="protein sequence ID" value="MCU4718678.1"/>
    <property type="molecule type" value="Genomic_DNA"/>
</dbReference>
<proteinExistence type="predicted"/>
<evidence type="ECO:0000256" key="1">
    <source>
        <dbReference type="SAM" id="Phobius"/>
    </source>
</evidence>
<protein>
    <recommendedName>
        <fullName evidence="2">DUF8147 domain-containing protein</fullName>
    </recommendedName>
</protein>
<dbReference type="Proteomes" id="UP001208186">
    <property type="component" value="Unassembled WGS sequence"/>
</dbReference>
<feature type="transmembrane region" description="Helical" evidence="1">
    <location>
        <begin position="65"/>
        <end position="85"/>
    </location>
</feature>
<evidence type="ECO:0000313" key="6">
    <source>
        <dbReference type="Proteomes" id="UP001209746"/>
    </source>
</evidence>
<organism evidence="4 6">
    <name type="scientific">Halapricum hydrolyticum</name>
    <dbReference type="NCBI Taxonomy" id="2979991"/>
    <lineage>
        <taxon>Archaea</taxon>
        <taxon>Methanobacteriati</taxon>
        <taxon>Methanobacteriota</taxon>
        <taxon>Stenosarchaea group</taxon>
        <taxon>Halobacteria</taxon>
        <taxon>Halobacteriales</taxon>
        <taxon>Haloarculaceae</taxon>
        <taxon>Halapricum</taxon>
    </lineage>
</organism>
<sequence>MRIRTTLAALGAGITVALLVAVFLIEALPYEFSAIIGLPVGLLAGAGAVSLAGRRYGRFGPTARSFLDGMAGFGLTVVALLAVAYVDFAGLGSRIDLATLVGVALVVAVAVTVFSRAQSRD</sequence>
<feature type="domain" description="DUF8147" evidence="2">
    <location>
        <begin position="3"/>
        <end position="114"/>
    </location>
</feature>
<evidence type="ECO:0000259" key="2">
    <source>
        <dbReference type="Pfam" id="PF26472"/>
    </source>
</evidence>
<evidence type="ECO:0000313" key="4">
    <source>
        <dbReference type="EMBL" id="MCU4727636.1"/>
    </source>
</evidence>